<evidence type="ECO:0000256" key="3">
    <source>
        <dbReference type="SAM" id="MobiDB-lite"/>
    </source>
</evidence>
<evidence type="ECO:0000313" key="6">
    <source>
        <dbReference type="Proteomes" id="UP000182841"/>
    </source>
</evidence>
<sequence length="289" mass="30834">MAPSPNPTGHASGTPHAAGPVLVTGGTGTLGRPLVDTLLADGTTVRVMSRRPRRADDDRPCEWAVCDLVKGIGLAAAVSGARAIVHCATDPWREVKVLSRLVEAAREAGVHHLVYISIVGVDRIPFPYYKAKFAAERLLERSGVPWTIQRATQFHDLVASLTTAQRRLPGVVAPAGFRFQPVEVTEVAHRLAAAVRGEPAGRVPDMGGPRVHTAHELAELTLRSAGRTRRVLDLPLPGRTARAFRRGDNLAPDLATGTVTFAAFLAAREAREAGRQRTGGRDSGSVEAQ</sequence>
<evidence type="ECO:0000256" key="1">
    <source>
        <dbReference type="ARBA" id="ARBA00022531"/>
    </source>
</evidence>
<protein>
    <submittedName>
        <fullName evidence="5">Uncharacterized conserved protein YbjT, contains NAD(P)-binding and DUF2867 domains</fullName>
    </submittedName>
</protein>
<dbReference type="PANTHER" id="PTHR47128:SF2">
    <property type="entry name" value="PROTEIN HIGH CHLOROPHYLL FLUORESCENCE PHENOTYPE 244, CHLOROPLASTIC"/>
    <property type="match status" value="1"/>
</dbReference>
<dbReference type="RefSeq" id="WP_079171727.1">
    <property type="nucleotide sequence ID" value="NZ_FOGO01000002.1"/>
</dbReference>
<evidence type="ECO:0000256" key="2">
    <source>
        <dbReference type="ARBA" id="ARBA00023276"/>
    </source>
</evidence>
<dbReference type="InterPro" id="IPR016040">
    <property type="entry name" value="NAD(P)-bd_dom"/>
</dbReference>
<gene>
    <name evidence="5" type="ORF">SAMN05421870_102532</name>
</gene>
<dbReference type="EMBL" id="FOGO01000002">
    <property type="protein sequence ID" value="SER56858.1"/>
    <property type="molecule type" value="Genomic_DNA"/>
</dbReference>
<dbReference type="InterPro" id="IPR044256">
    <property type="entry name" value="HCF244-like"/>
</dbReference>
<dbReference type="Gene3D" id="3.40.50.720">
    <property type="entry name" value="NAD(P)-binding Rossmann-like Domain"/>
    <property type="match status" value="1"/>
</dbReference>
<feature type="domain" description="NAD(P)-binding" evidence="4">
    <location>
        <begin position="25"/>
        <end position="156"/>
    </location>
</feature>
<keyword evidence="6" id="KW-1185">Reference proteome</keyword>
<evidence type="ECO:0000313" key="5">
    <source>
        <dbReference type="EMBL" id="SER56858.1"/>
    </source>
</evidence>
<dbReference type="AlphaFoldDB" id="A0A1H9Q8Y5"/>
<proteinExistence type="predicted"/>
<keyword evidence="2" id="KW-0604">Photosystem II</keyword>
<feature type="region of interest" description="Disordered" evidence="3">
    <location>
        <begin position="1"/>
        <end position="23"/>
    </location>
</feature>
<organism evidence="5 6">
    <name type="scientific">Streptomyces qinglanensis</name>
    <dbReference type="NCBI Taxonomy" id="943816"/>
    <lineage>
        <taxon>Bacteria</taxon>
        <taxon>Bacillati</taxon>
        <taxon>Actinomycetota</taxon>
        <taxon>Actinomycetes</taxon>
        <taxon>Kitasatosporales</taxon>
        <taxon>Streptomycetaceae</taxon>
        <taxon>Streptomyces</taxon>
    </lineage>
</organism>
<dbReference type="Pfam" id="PF13460">
    <property type="entry name" value="NAD_binding_10"/>
    <property type="match status" value="1"/>
</dbReference>
<name>A0A1H9Q8Y5_9ACTN</name>
<dbReference type="GO" id="GO:0015979">
    <property type="term" value="P:photosynthesis"/>
    <property type="evidence" value="ECO:0007669"/>
    <property type="project" value="UniProtKB-KW"/>
</dbReference>
<dbReference type="InterPro" id="IPR036291">
    <property type="entry name" value="NAD(P)-bd_dom_sf"/>
</dbReference>
<dbReference type="PANTHER" id="PTHR47128">
    <property type="match status" value="1"/>
</dbReference>
<dbReference type="Proteomes" id="UP000182841">
    <property type="component" value="Unassembled WGS sequence"/>
</dbReference>
<dbReference type="SUPFAM" id="SSF51735">
    <property type="entry name" value="NAD(P)-binding Rossmann-fold domains"/>
    <property type="match status" value="1"/>
</dbReference>
<accession>A0A1H9Q8Y5</accession>
<dbReference type="GO" id="GO:0009523">
    <property type="term" value="C:photosystem II"/>
    <property type="evidence" value="ECO:0007669"/>
    <property type="project" value="UniProtKB-KW"/>
</dbReference>
<evidence type="ECO:0000259" key="4">
    <source>
        <dbReference type="Pfam" id="PF13460"/>
    </source>
</evidence>
<dbReference type="OrthoDB" id="9771302at2"/>
<reference evidence="6" key="1">
    <citation type="submission" date="2016-10" db="EMBL/GenBank/DDBJ databases">
        <authorList>
            <person name="Varghese N."/>
            <person name="Submissions S."/>
        </authorList>
    </citation>
    <scope>NUCLEOTIDE SEQUENCE [LARGE SCALE GENOMIC DNA]</scope>
    <source>
        <strain evidence="6">CGMCC 4.6825</strain>
    </source>
</reference>
<keyword evidence="1" id="KW-0602">Photosynthesis</keyword>